<evidence type="ECO:0000256" key="1">
    <source>
        <dbReference type="SAM" id="MobiDB-lite"/>
    </source>
</evidence>
<dbReference type="HOGENOM" id="CLU_698342_0_0_1"/>
<protein>
    <submittedName>
        <fullName evidence="2">Uncharacterized protein</fullName>
    </submittedName>
</protein>
<reference evidence="3" key="1">
    <citation type="journal article" date="2012" name="PLoS Genet.">
        <title>The genomes of the fungal plant pathogens Cladosporium fulvum and Dothistroma septosporum reveal adaptation to different hosts and lifestyles but also signatures of common ancestry.</title>
        <authorList>
            <person name="de Wit P.J.G.M."/>
            <person name="van der Burgt A."/>
            <person name="Oekmen B."/>
            <person name="Stergiopoulos I."/>
            <person name="Abd-Elsalam K.A."/>
            <person name="Aerts A.L."/>
            <person name="Bahkali A.H."/>
            <person name="Beenen H.G."/>
            <person name="Chettri P."/>
            <person name="Cox M.P."/>
            <person name="Datema E."/>
            <person name="de Vries R.P."/>
            <person name="Dhillon B."/>
            <person name="Ganley A.R."/>
            <person name="Griffiths S.A."/>
            <person name="Guo Y."/>
            <person name="Hamelin R.C."/>
            <person name="Henrissat B."/>
            <person name="Kabir M.S."/>
            <person name="Jashni M.K."/>
            <person name="Kema G."/>
            <person name="Klaubauf S."/>
            <person name="Lapidus A."/>
            <person name="Levasseur A."/>
            <person name="Lindquist E."/>
            <person name="Mehrabi R."/>
            <person name="Ohm R.A."/>
            <person name="Owen T.J."/>
            <person name="Salamov A."/>
            <person name="Schwelm A."/>
            <person name="Schijlen E."/>
            <person name="Sun H."/>
            <person name="van den Burg H.A."/>
            <person name="van Ham R.C.H.J."/>
            <person name="Zhang S."/>
            <person name="Goodwin S.B."/>
            <person name="Grigoriev I.V."/>
            <person name="Collemare J."/>
            <person name="Bradshaw R.E."/>
        </authorList>
    </citation>
    <scope>NUCLEOTIDE SEQUENCE [LARGE SCALE GENOMIC DNA]</scope>
    <source>
        <strain evidence="3">NZE10 / CBS 128990</strain>
    </source>
</reference>
<reference evidence="2 3" key="2">
    <citation type="journal article" date="2012" name="PLoS Pathog.">
        <title>Diverse lifestyles and strategies of plant pathogenesis encoded in the genomes of eighteen Dothideomycetes fungi.</title>
        <authorList>
            <person name="Ohm R.A."/>
            <person name="Feau N."/>
            <person name="Henrissat B."/>
            <person name="Schoch C.L."/>
            <person name="Horwitz B.A."/>
            <person name="Barry K.W."/>
            <person name="Condon B.J."/>
            <person name="Copeland A.C."/>
            <person name="Dhillon B."/>
            <person name="Glaser F."/>
            <person name="Hesse C.N."/>
            <person name="Kosti I."/>
            <person name="LaButti K."/>
            <person name="Lindquist E.A."/>
            <person name="Lucas S."/>
            <person name="Salamov A.A."/>
            <person name="Bradshaw R.E."/>
            <person name="Ciuffetti L."/>
            <person name="Hamelin R.C."/>
            <person name="Kema G.H.J."/>
            <person name="Lawrence C."/>
            <person name="Scott J.A."/>
            <person name="Spatafora J.W."/>
            <person name="Turgeon B.G."/>
            <person name="de Wit P.J.G.M."/>
            <person name="Zhong S."/>
            <person name="Goodwin S.B."/>
            <person name="Grigoriev I.V."/>
        </authorList>
    </citation>
    <scope>NUCLEOTIDE SEQUENCE [LARGE SCALE GENOMIC DNA]</scope>
    <source>
        <strain evidence="3">NZE10 / CBS 128990</strain>
    </source>
</reference>
<feature type="compositionally biased region" description="Acidic residues" evidence="1">
    <location>
        <begin position="93"/>
        <end position="108"/>
    </location>
</feature>
<feature type="compositionally biased region" description="Basic and acidic residues" evidence="1">
    <location>
        <begin position="83"/>
        <end position="92"/>
    </location>
</feature>
<feature type="region of interest" description="Disordered" evidence="1">
    <location>
        <begin position="83"/>
        <end position="121"/>
    </location>
</feature>
<dbReference type="STRING" id="675120.N1Q2G9"/>
<name>N1Q2G9_DOTSN</name>
<dbReference type="Proteomes" id="UP000016933">
    <property type="component" value="Unassembled WGS sequence"/>
</dbReference>
<dbReference type="eggNOG" id="ENOG502SZ3Z">
    <property type="taxonomic scope" value="Eukaryota"/>
</dbReference>
<sequence>MFETPDRRRVRGALTAMFVLGCFLSLLSEAWKHKEVRIQEADLYGADVRVPIPGHSQAHAPVFNVELKVESLSFAAAEPWALVEKKSDPSDTDREDDEVDESEDEGSDDATGPDPNETWPKQVARGCRLVEMMKTPDAELDAKHKTPWHSYDPLAQYGWEYSDQDPTGDLGSHPNADEQKDSINSALDALGIPRIPSAANDQSGGWKKVAWIHSRQSIVDGHTYPATRAYMINYYNPGWGIIVAANTKFPRKASPHVPKDQLVPLGRWSDVTALTWADMCHIHSQNPNTLRYVMRINVAGDVAGDIVAQVIGQDLDELGAYGDAVRVPGIPDSDESRAAIGFPNGRGVGYLLVQHKDNFGDMRMVRDIKVWNSNNGVHERMAFFNQVPNILYTFS</sequence>
<evidence type="ECO:0000313" key="3">
    <source>
        <dbReference type="Proteomes" id="UP000016933"/>
    </source>
</evidence>
<dbReference type="OMA" id="DPNETWP"/>
<dbReference type="EMBL" id="KB446535">
    <property type="protein sequence ID" value="EME48845.1"/>
    <property type="molecule type" value="Genomic_DNA"/>
</dbReference>
<evidence type="ECO:0000313" key="2">
    <source>
        <dbReference type="EMBL" id="EME48845.1"/>
    </source>
</evidence>
<accession>N1Q2G9</accession>
<dbReference type="OrthoDB" id="5337308at2759"/>
<dbReference type="AlphaFoldDB" id="N1Q2G9"/>
<dbReference type="PROSITE" id="PS51257">
    <property type="entry name" value="PROKAR_LIPOPROTEIN"/>
    <property type="match status" value="1"/>
</dbReference>
<feature type="region of interest" description="Disordered" evidence="1">
    <location>
        <begin position="159"/>
        <end position="179"/>
    </location>
</feature>
<organism evidence="2 3">
    <name type="scientific">Dothistroma septosporum (strain NZE10 / CBS 128990)</name>
    <name type="common">Red band needle blight fungus</name>
    <name type="synonym">Mycosphaerella pini</name>
    <dbReference type="NCBI Taxonomy" id="675120"/>
    <lineage>
        <taxon>Eukaryota</taxon>
        <taxon>Fungi</taxon>
        <taxon>Dikarya</taxon>
        <taxon>Ascomycota</taxon>
        <taxon>Pezizomycotina</taxon>
        <taxon>Dothideomycetes</taxon>
        <taxon>Dothideomycetidae</taxon>
        <taxon>Mycosphaerellales</taxon>
        <taxon>Mycosphaerellaceae</taxon>
        <taxon>Dothistroma</taxon>
    </lineage>
</organism>
<gene>
    <name evidence="2" type="ORF">DOTSEDRAFT_76355</name>
</gene>
<keyword evidence="3" id="KW-1185">Reference proteome</keyword>
<proteinExistence type="predicted"/>